<dbReference type="Proteomes" id="UP000622017">
    <property type="component" value="Unassembled WGS sequence"/>
</dbReference>
<keyword evidence="3" id="KW-1185">Reference proteome</keyword>
<evidence type="ECO:0000313" key="3">
    <source>
        <dbReference type="Proteomes" id="UP000622017"/>
    </source>
</evidence>
<accession>A0ABR7MI17</accession>
<feature type="transmembrane region" description="Helical" evidence="1">
    <location>
        <begin position="7"/>
        <end position="25"/>
    </location>
</feature>
<reference evidence="2 3" key="1">
    <citation type="submission" date="2020-08" db="EMBL/GenBank/DDBJ databases">
        <title>Hymenobacter sp.</title>
        <authorList>
            <person name="Kim M.K."/>
        </authorList>
    </citation>
    <scope>NUCLEOTIDE SEQUENCE [LARGE SCALE GENOMIC DNA]</scope>
    <source>
        <strain evidence="2 3">BT507</strain>
    </source>
</reference>
<sequence length="151" mass="17215">MTRIIERYWPLTIALGVTWVVRHYLHTLAPAEANKIFGAFSSASLTVTTTLLGFLLTIYTIFQTITSRRKQFITQLGQLPLFNQYLVVAVWVLLATALFLLSLSFIPSDINTASSYWRYVQLITVFTTAFSLTCSIRFIYIFLQLMGSNID</sequence>
<name>A0ABR7MI17_9BACT</name>
<feature type="transmembrane region" description="Helical" evidence="1">
    <location>
        <begin position="37"/>
        <end position="62"/>
    </location>
</feature>
<evidence type="ECO:0000256" key="1">
    <source>
        <dbReference type="SAM" id="Phobius"/>
    </source>
</evidence>
<gene>
    <name evidence="2" type="ORF">H8B15_07190</name>
</gene>
<evidence type="ECO:0008006" key="4">
    <source>
        <dbReference type="Google" id="ProtNLM"/>
    </source>
</evidence>
<feature type="transmembrane region" description="Helical" evidence="1">
    <location>
        <begin position="82"/>
        <end position="107"/>
    </location>
</feature>
<feature type="transmembrane region" description="Helical" evidence="1">
    <location>
        <begin position="119"/>
        <end position="143"/>
    </location>
</feature>
<evidence type="ECO:0000313" key="2">
    <source>
        <dbReference type="EMBL" id="MBC6610701.1"/>
    </source>
</evidence>
<organism evidence="2 3">
    <name type="scientific">Hymenobacter citatus</name>
    <dbReference type="NCBI Taxonomy" id="2763506"/>
    <lineage>
        <taxon>Bacteria</taxon>
        <taxon>Pseudomonadati</taxon>
        <taxon>Bacteroidota</taxon>
        <taxon>Cytophagia</taxon>
        <taxon>Cytophagales</taxon>
        <taxon>Hymenobacteraceae</taxon>
        <taxon>Hymenobacter</taxon>
    </lineage>
</organism>
<comment type="caution">
    <text evidence="2">The sequence shown here is derived from an EMBL/GenBank/DDBJ whole genome shotgun (WGS) entry which is preliminary data.</text>
</comment>
<protein>
    <recommendedName>
        <fullName evidence="4">Yip1 domain-containing protein</fullName>
    </recommendedName>
</protein>
<keyword evidence="1" id="KW-1133">Transmembrane helix</keyword>
<keyword evidence="1" id="KW-0812">Transmembrane</keyword>
<dbReference type="EMBL" id="JACSCY010000004">
    <property type="protein sequence ID" value="MBC6610701.1"/>
    <property type="molecule type" value="Genomic_DNA"/>
</dbReference>
<proteinExistence type="predicted"/>
<dbReference type="RefSeq" id="WP_187318995.1">
    <property type="nucleotide sequence ID" value="NZ_JACSCY010000004.1"/>
</dbReference>
<keyword evidence="1" id="KW-0472">Membrane</keyword>